<dbReference type="Gene3D" id="1.10.1200.10">
    <property type="entry name" value="ACP-like"/>
    <property type="match status" value="1"/>
</dbReference>
<dbReference type="STRING" id="310782.SAMN05216499_10811"/>
<dbReference type="InterPro" id="IPR036736">
    <property type="entry name" value="ACP-like_sf"/>
</dbReference>
<dbReference type="PROSITE" id="PS50075">
    <property type="entry name" value="CARRIER"/>
    <property type="match status" value="1"/>
</dbReference>
<dbReference type="AlphaFoldDB" id="A0A1M7FPR1"/>
<feature type="domain" description="Carrier" evidence="1">
    <location>
        <begin position="1"/>
        <end position="75"/>
    </location>
</feature>
<keyword evidence="3" id="KW-1185">Reference proteome</keyword>
<dbReference type="OrthoDB" id="4257495at2"/>
<name>A0A1M7FPR1_9ACTN</name>
<sequence>MNDIDDFVTLLRDEIGLPVTAEHAALHLDQVPGWDSVHLLSLLAVLERETGRRIPLPAVLEAPTLGHIYTLAVDG</sequence>
<organism evidence="2 3">
    <name type="scientific">Actinacidiphila paucisporea</name>
    <dbReference type="NCBI Taxonomy" id="310782"/>
    <lineage>
        <taxon>Bacteria</taxon>
        <taxon>Bacillati</taxon>
        <taxon>Actinomycetota</taxon>
        <taxon>Actinomycetes</taxon>
        <taxon>Kitasatosporales</taxon>
        <taxon>Streptomycetaceae</taxon>
        <taxon>Actinacidiphila</taxon>
    </lineage>
</organism>
<dbReference type="EMBL" id="FRBI01000008">
    <property type="protein sequence ID" value="SHM05637.1"/>
    <property type="molecule type" value="Genomic_DNA"/>
</dbReference>
<dbReference type="SUPFAM" id="SSF47336">
    <property type="entry name" value="ACP-like"/>
    <property type="match status" value="1"/>
</dbReference>
<accession>A0A1M7FPR1</accession>
<protein>
    <submittedName>
        <fullName evidence="2">Phosphopantetheine attachment site</fullName>
    </submittedName>
</protein>
<dbReference type="InterPro" id="IPR009081">
    <property type="entry name" value="PP-bd_ACP"/>
</dbReference>
<reference evidence="2 3" key="1">
    <citation type="submission" date="2016-11" db="EMBL/GenBank/DDBJ databases">
        <authorList>
            <person name="Jaros S."/>
            <person name="Januszkiewicz K."/>
            <person name="Wedrychowicz H."/>
        </authorList>
    </citation>
    <scope>NUCLEOTIDE SEQUENCE [LARGE SCALE GENOMIC DNA]</scope>
    <source>
        <strain evidence="2 3">CGMCC 4.2025</strain>
    </source>
</reference>
<evidence type="ECO:0000313" key="3">
    <source>
        <dbReference type="Proteomes" id="UP000184111"/>
    </source>
</evidence>
<dbReference type="Proteomes" id="UP000184111">
    <property type="component" value="Unassembled WGS sequence"/>
</dbReference>
<proteinExistence type="predicted"/>
<gene>
    <name evidence="2" type="ORF">SAMN05216499_10811</name>
</gene>
<evidence type="ECO:0000313" key="2">
    <source>
        <dbReference type="EMBL" id="SHM05637.1"/>
    </source>
</evidence>
<dbReference type="Pfam" id="PF00550">
    <property type="entry name" value="PP-binding"/>
    <property type="match status" value="1"/>
</dbReference>
<dbReference type="RefSeq" id="WP_073498106.1">
    <property type="nucleotide sequence ID" value="NZ_FRBI01000008.1"/>
</dbReference>
<evidence type="ECO:0000259" key="1">
    <source>
        <dbReference type="PROSITE" id="PS50075"/>
    </source>
</evidence>